<dbReference type="PANTHER" id="PTHR43586:SF8">
    <property type="entry name" value="CYSTEINE DESULFURASE 1, CHLOROPLASTIC"/>
    <property type="match status" value="1"/>
</dbReference>
<accession>A0A381R487</accession>
<dbReference type="InterPro" id="IPR015421">
    <property type="entry name" value="PyrdxlP-dep_Trfase_major"/>
</dbReference>
<dbReference type="GO" id="GO:0006534">
    <property type="term" value="P:cysteine metabolic process"/>
    <property type="evidence" value="ECO:0007669"/>
    <property type="project" value="InterPro"/>
</dbReference>
<dbReference type="PIRSF" id="PIRSF005572">
    <property type="entry name" value="NifS"/>
    <property type="match status" value="1"/>
</dbReference>
<organism evidence="8">
    <name type="scientific">marine metagenome</name>
    <dbReference type="NCBI Taxonomy" id="408172"/>
    <lineage>
        <taxon>unclassified sequences</taxon>
        <taxon>metagenomes</taxon>
        <taxon>ecological metagenomes</taxon>
    </lineage>
</organism>
<dbReference type="InterPro" id="IPR010970">
    <property type="entry name" value="Cys_dSase_SufS"/>
</dbReference>
<dbReference type="EC" id="2.8.1.7" evidence="3"/>
<dbReference type="Gene3D" id="3.40.640.10">
    <property type="entry name" value="Type I PLP-dependent aspartate aminotransferase-like (Major domain)"/>
    <property type="match status" value="1"/>
</dbReference>
<evidence type="ECO:0000259" key="7">
    <source>
        <dbReference type="Pfam" id="PF00266"/>
    </source>
</evidence>
<feature type="non-terminal residue" evidence="8">
    <location>
        <position position="1"/>
    </location>
</feature>
<dbReference type="InterPro" id="IPR000192">
    <property type="entry name" value="Aminotrans_V_dom"/>
</dbReference>
<dbReference type="InterPro" id="IPR015424">
    <property type="entry name" value="PyrdxlP-dep_Trfase"/>
</dbReference>
<evidence type="ECO:0000256" key="3">
    <source>
        <dbReference type="ARBA" id="ARBA00012239"/>
    </source>
</evidence>
<dbReference type="InterPro" id="IPR016454">
    <property type="entry name" value="Cysteine_dSase"/>
</dbReference>
<sequence>MDIHSIRKEFPILKQKNRGKDLIYFDTAATSLKPISVIEAESKFYKEYGGSVHRSVYELGEKATNAFEGSRKKIAHFIGANDPASIVFTKGATESINLVADAWGFQNLNKNDTILITNMEHHSNIVPWQIISEKTGATVKYIESTENGTINVEELENHLNTNVKILAMTHTSNVFGTVNPVKEIIEKAHQHGTLVLLDGCQSTPHIKINVEELDCDFFAFSGHKMLGPTGIGILYGKKDILENMAPYQTGGGMIEDVTMEKSTWTSIPHKFEAGSPLSAQAISLGYAIDFLNQIGDDHIETQKKLTLHALEQLNDINGITIYGNASERIPIISFNVKNIHSLDIAQFLDFEGITLRSGHHCCKPLMNSLGISSCARVSFYVYNTIEEIDIFIEKLN</sequence>
<dbReference type="CDD" id="cd06453">
    <property type="entry name" value="SufS_like"/>
    <property type="match status" value="1"/>
</dbReference>
<gene>
    <name evidence="8" type="ORF">METZ01_LOCUS37227</name>
</gene>
<reference evidence="8" key="1">
    <citation type="submission" date="2018-05" db="EMBL/GenBank/DDBJ databases">
        <authorList>
            <person name="Lanie J.A."/>
            <person name="Ng W.-L."/>
            <person name="Kazmierczak K.M."/>
            <person name="Andrzejewski T.M."/>
            <person name="Davidsen T.M."/>
            <person name="Wayne K.J."/>
            <person name="Tettelin H."/>
            <person name="Glass J.I."/>
            <person name="Rusch D."/>
            <person name="Podicherti R."/>
            <person name="Tsui H.-C.T."/>
            <person name="Winkler M.E."/>
        </authorList>
    </citation>
    <scope>NUCLEOTIDE SEQUENCE</scope>
</reference>
<evidence type="ECO:0000256" key="5">
    <source>
        <dbReference type="ARBA" id="ARBA00022898"/>
    </source>
</evidence>
<dbReference type="EMBL" id="UINC01001593">
    <property type="protein sequence ID" value="SUZ84373.1"/>
    <property type="molecule type" value="Genomic_DNA"/>
</dbReference>
<dbReference type="Gene3D" id="3.90.1150.10">
    <property type="entry name" value="Aspartate Aminotransferase, domain 1"/>
    <property type="match status" value="1"/>
</dbReference>
<dbReference type="AlphaFoldDB" id="A0A381R487"/>
<dbReference type="Pfam" id="PF00266">
    <property type="entry name" value="Aminotran_5"/>
    <property type="match status" value="1"/>
</dbReference>
<comment type="catalytic activity">
    <reaction evidence="6">
        <text>(sulfur carrier)-H + L-cysteine = (sulfur carrier)-SH + L-alanine</text>
        <dbReference type="Rhea" id="RHEA:43892"/>
        <dbReference type="Rhea" id="RHEA-COMP:14737"/>
        <dbReference type="Rhea" id="RHEA-COMP:14739"/>
        <dbReference type="ChEBI" id="CHEBI:29917"/>
        <dbReference type="ChEBI" id="CHEBI:35235"/>
        <dbReference type="ChEBI" id="CHEBI:57972"/>
        <dbReference type="ChEBI" id="CHEBI:64428"/>
        <dbReference type="EC" id="2.8.1.7"/>
    </reaction>
</comment>
<dbReference type="InterPro" id="IPR020578">
    <property type="entry name" value="Aminotrans_V_PyrdxlP_BS"/>
</dbReference>
<dbReference type="PANTHER" id="PTHR43586">
    <property type="entry name" value="CYSTEINE DESULFURASE"/>
    <property type="match status" value="1"/>
</dbReference>
<comment type="cofactor">
    <cofactor evidence="1">
        <name>pyridoxal 5'-phosphate</name>
        <dbReference type="ChEBI" id="CHEBI:597326"/>
    </cofactor>
</comment>
<dbReference type="SUPFAM" id="SSF53383">
    <property type="entry name" value="PLP-dependent transferases"/>
    <property type="match status" value="1"/>
</dbReference>
<evidence type="ECO:0000256" key="6">
    <source>
        <dbReference type="ARBA" id="ARBA00050776"/>
    </source>
</evidence>
<feature type="non-terminal residue" evidence="8">
    <location>
        <position position="396"/>
    </location>
</feature>
<feature type="domain" description="Aminotransferase class V" evidence="7">
    <location>
        <begin position="23"/>
        <end position="391"/>
    </location>
</feature>
<evidence type="ECO:0000313" key="8">
    <source>
        <dbReference type="EMBL" id="SUZ84373.1"/>
    </source>
</evidence>
<comment type="similarity">
    <text evidence="2">Belongs to the class-V pyridoxal-phosphate-dependent aminotransferase family. Csd subfamily.</text>
</comment>
<dbReference type="GO" id="GO:0030170">
    <property type="term" value="F:pyridoxal phosphate binding"/>
    <property type="evidence" value="ECO:0007669"/>
    <property type="project" value="InterPro"/>
</dbReference>
<evidence type="ECO:0000256" key="4">
    <source>
        <dbReference type="ARBA" id="ARBA00022679"/>
    </source>
</evidence>
<protein>
    <recommendedName>
        <fullName evidence="3">cysteine desulfurase</fullName>
        <ecNumber evidence="3">2.8.1.7</ecNumber>
    </recommendedName>
</protein>
<dbReference type="InterPro" id="IPR015422">
    <property type="entry name" value="PyrdxlP-dep_Trfase_small"/>
</dbReference>
<name>A0A381R487_9ZZZZ</name>
<keyword evidence="5" id="KW-0663">Pyridoxal phosphate</keyword>
<dbReference type="NCBIfam" id="TIGR01979">
    <property type="entry name" value="sufS"/>
    <property type="match status" value="1"/>
</dbReference>
<proteinExistence type="inferred from homology"/>
<evidence type="ECO:0000256" key="2">
    <source>
        <dbReference type="ARBA" id="ARBA00010447"/>
    </source>
</evidence>
<keyword evidence="4" id="KW-0808">Transferase</keyword>
<dbReference type="GO" id="GO:0031071">
    <property type="term" value="F:cysteine desulfurase activity"/>
    <property type="evidence" value="ECO:0007669"/>
    <property type="project" value="UniProtKB-EC"/>
</dbReference>
<evidence type="ECO:0000256" key="1">
    <source>
        <dbReference type="ARBA" id="ARBA00001933"/>
    </source>
</evidence>
<dbReference type="PROSITE" id="PS00595">
    <property type="entry name" value="AA_TRANSFER_CLASS_5"/>
    <property type="match status" value="1"/>
</dbReference>